<reference evidence="2" key="1">
    <citation type="submission" date="2015-06" db="EMBL/GenBank/DDBJ databases">
        <title>Expansion of signal transduction pathways in fungi by whole-genome duplication.</title>
        <authorList>
            <consortium name="DOE Joint Genome Institute"/>
            <person name="Corrochano L.M."/>
            <person name="Kuo A."/>
            <person name="Marcet-Houben M."/>
            <person name="Polaino S."/>
            <person name="Salamov A."/>
            <person name="Villalobos J.M."/>
            <person name="Alvarez M.I."/>
            <person name="Avalos J."/>
            <person name="Benito E.P."/>
            <person name="Benoit I."/>
            <person name="Burger G."/>
            <person name="Camino L.P."/>
            <person name="Canovas D."/>
            <person name="Cerda-Olmedo E."/>
            <person name="Cheng J.-F."/>
            <person name="Dominguez A."/>
            <person name="Elias M."/>
            <person name="Eslava A.P."/>
            <person name="Glaser F."/>
            <person name="Grimwood J."/>
            <person name="Gutierrez G."/>
            <person name="Heitman J."/>
            <person name="Henrissat B."/>
            <person name="Iturriaga E.A."/>
            <person name="Lang B.F."/>
            <person name="Lavin J.L."/>
            <person name="Lee S."/>
            <person name="Li W."/>
            <person name="Lindquist E."/>
            <person name="Lopez-Garcia S."/>
            <person name="Luque E.M."/>
            <person name="Marcos A.T."/>
            <person name="Martin J."/>
            <person name="McCluskey K."/>
            <person name="Medina H.R."/>
            <person name="Miralles-Duran A."/>
            <person name="Miyazaki A."/>
            <person name="Munoz-Torres E."/>
            <person name="Oguiza J.A."/>
            <person name="Ohm R."/>
            <person name="Olmedo M."/>
            <person name="Orejas M."/>
            <person name="Ortiz-Castellanos L."/>
            <person name="Pisabarro A.G."/>
            <person name="Rodriguez-Romero J."/>
            <person name="Ruiz-Herrera J."/>
            <person name="Ruiz-Vazquez R."/>
            <person name="Sanz C."/>
            <person name="Schackwitz W."/>
            <person name="Schmutz J."/>
            <person name="Shahriari M."/>
            <person name="Shelest E."/>
            <person name="Silva-Franco F."/>
            <person name="Soanes D."/>
            <person name="Syed K."/>
            <person name="Tagua V.G."/>
            <person name="Talbot N.J."/>
            <person name="Thon M."/>
            <person name="De vries R.P."/>
            <person name="Wiebenga A."/>
            <person name="Yadav J.S."/>
            <person name="Braun E.L."/>
            <person name="Baker S."/>
            <person name="Garre V."/>
            <person name="Horwitz B."/>
            <person name="Torres-Martinez S."/>
            <person name="Idnurm A."/>
            <person name="Herrera-Estrella A."/>
            <person name="Gabaldon T."/>
            <person name="Grigoriev I.V."/>
        </authorList>
    </citation>
    <scope>NUCLEOTIDE SEQUENCE [LARGE SCALE GENOMIC DNA]</scope>
    <source>
        <strain evidence="2">NRRL 1555(-)</strain>
    </source>
</reference>
<accession>A0A167PS62</accession>
<gene>
    <name evidence="1" type="ORF">PHYBLDRAFT_157553</name>
</gene>
<name>A0A167PS62_PHYB8</name>
<dbReference type="RefSeq" id="XP_018296484.1">
    <property type="nucleotide sequence ID" value="XM_018433637.1"/>
</dbReference>
<keyword evidence="2" id="KW-1185">Reference proteome</keyword>
<organism evidence="1 2">
    <name type="scientific">Phycomyces blakesleeanus (strain ATCC 8743b / DSM 1359 / FGSC 10004 / NBRC 33097 / NRRL 1555)</name>
    <dbReference type="NCBI Taxonomy" id="763407"/>
    <lineage>
        <taxon>Eukaryota</taxon>
        <taxon>Fungi</taxon>
        <taxon>Fungi incertae sedis</taxon>
        <taxon>Mucoromycota</taxon>
        <taxon>Mucoromycotina</taxon>
        <taxon>Mucoromycetes</taxon>
        <taxon>Mucorales</taxon>
        <taxon>Phycomycetaceae</taxon>
        <taxon>Phycomyces</taxon>
    </lineage>
</organism>
<sequence length="85" mass="9975">MHLHLHLGKCVHDFGPIYAFWLFSFERYNGLLKNIKTNQKGGFESTMMKRFLERTYIGSFYNLSSTIFPSSQLTFCIAFQIVKIN</sequence>
<dbReference type="OrthoDB" id="3247418at2759"/>
<proteinExistence type="predicted"/>
<dbReference type="VEuPathDB" id="FungiDB:PHYBLDRAFT_157553"/>
<evidence type="ECO:0000313" key="2">
    <source>
        <dbReference type="Proteomes" id="UP000077315"/>
    </source>
</evidence>
<dbReference type="PANTHER" id="PTHR46579:SF2">
    <property type="entry name" value="C2H2-TYPE DOMAIN-CONTAINING PROTEIN"/>
    <property type="match status" value="1"/>
</dbReference>
<dbReference type="GeneID" id="28994543"/>
<dbReference type="PANTHER" id="PTHR46579">
    <property type="entry name" value="F5/8 TYPE C DOMAIN-CONTAINING PROTEIN-RELATED"/>
    <property type="match status" value="1"/>
</dbReference>
<protein>
    <submittedName>
        <fullName evidence="1">Uncharacterized protein</fullName>
    </submittedName>
</protein>
<dbReference type="InParanoid" id="A0A167PS62"/>
<dbReference type="AlphaFoldDB" id="A0A167PS62"/>
<dbReference type="EMBL" id="KV440973">
    <property type="protein sequence ID" value="OAD78444.1"/>
    <property type="molecule type" value="Genomic_DNA"/>
</dbReference>
<dbReference type="Proteomes" id="UP000077315">
    <property type="component" value="Unassembled WGS sequence"/>
</dbReference>
<evidence type="ECO:0000313" key="1">
    <source>
        <dbReference type="EMBL" id="OAD78444.1"/>
    </source>
</evidence>